<keyword evidence="9" id="KW-1185">Reference proteome</keyword>
<protein>
    <submittedName>
        <fullName evidence="8">RagB/SusD family nutrient uptake outer membrane protein</fullName>
    </submittedName>
</protein>
<dbReference type="GO" id="GO:0009279">
    <property type="term" value="C:cell outer membrane"/>
    <property type="evidence" value="ECO:0007669"/>
    <property type="project" value="UniProtKB-SubCell"/>
</dbReference>
<dbReference type="KEGG" id="cbae:COR50_01210"/>
<evidence type="ECO:0000259" key="7">
    <source>
        <dbReference type="Pfam" id="PF14322"/>
    </source>
</evidence>
<comment type="subcellular location">
    <subcellularLocation>
        <location evidence="1">Cell outer membrane</location>
    </subcellularLocation>
</comment>
<evidence type="ECO:0000256" key="2">
    <source>
        <dbReference type="ARBA" id="ARBA00006275"/>
    </source>
</evidence>
<evidence type="ECO:0000313" key="8">
    <source>
        <dbReference type="EMBL" id="ATL45889.1"/>
    </source>
</evidence>
<keyword evidence="5" id="KW-0998">Cell outer membrane</keyword>
<dbReference type="EMBL" id="CP023777">
    <property type="protein sequence ID" value="ATL45889.1"/>
    <property type="molecule type" value="Genomic_DNA"/>
</dbReference>
<evidence type="ECO:0000256" key="4">
    <source>
        <dbReference type="ARBA" id="ARBA00023136"/>
    </source>
</evidence>
<keyword evidence="3" id="KW-0732">Signal</keyword>
<dbReference type="Pfam" id="PF14322">
    <property type="entry name" value="SusD-like_3"/>
    <property type="match status" value="1"/>
</dbReference>
<dbReference type="AlphaFoldDB" id="A0A291QPG0"/>
<name>A0A291QPG0_9BACT</name>
<accession>A0A291QPG0</accession>
<evidence type="ECO:0000259" key="6">
    <source>
        <dbReference type="Pfam" id="PF07980"/>
    </source>
</evidence>
<feature type="domain" description="RagB/SusD" evidence="6">
    <location>
        <begin position="380"/>
        <end position="459"/>
    </location>
</feature>
<feature type="domain" description="SusD-like N-terminal" evidence="7">
    <location>
        <begin position="19"/>
        <end position="203"/>
    </location>
</feature>
<dbReference type="Pfam" id="PF07980">
    <property type="entry name" value="SusD_RagB"/>
    <property type="match status" value="1"/>
</dbReference>
<evidence type="ECO:0000256" key="3">
    <source>
        <dbReference type="ARBA" id="ARBA00022729"/>
    </source>
</evidence>
<dbReference type="Gene3D" id="1.25.40.390">
    <property type="match status" value="1"/>
</dbReference>
<keyword evidence="4" id="KW-0472">Membrane</keyword>
<organism evidence="8 9">
    <name type="scientific">Chitinophaga caeni</name>
    <dbReference type="NCBI Taxonomy" id="2029983"/>
    <lineage>
        <taxon>Bacteria</taxon>
        <taxon>Pseudomonadati</taxon>
        <taxon>Bacteroidota</taxon>
        <taxon>Chitinophagia</taxon>
        <taxon>Chitinophagales</taxon>
        <taxon>Chitinophagaceae</taxon>
        <taxon>Chitinophaga</taxon>
    </lineage>
</organism>
<dbReference type="PROSITE" id="PS51257">
    <property type="entry name" value="PROKAR_LIPOPROTEIN"/>
    <property type="match status" value="1"/>
</dbReference>
<comment type="similarity">
    <text evidence="2">Belongs to the SusD family.</text>
</comment>
<reference evidence="8 9" key="1">
    <citation type="submission" date="2017-10" db="EMBL/GenBank/DDBJ databases">
        <title>Paenichitinophaga pekingensis gen. nov., sp. nov., isolated from activated sludge.</title>
        <authorList>
            <person name="Jin D."/>
            <person name="Kong X."/>
            <person name="Deng Y."/>
            <person name="Bai Z."/>
        </authorList>
    </citation>
    <scope>NUCLEOTIDE SEQUENCE [LARGE SCALE GENOMIC DNA]</scope>
    <source>
        <strain evidence="8 9">13</strain>
    </source>
</reference>
<proteinExistence type="inferred from homology"/>
<evidence type="ECO:0000256" key="5">
    <source>
        <dbReference type="ARBA" id="ARBA00023237"/>
    </source>
</evidence>
<dbReference type="OrthoDB" id="1097962at2"/>
<dbReference type="InterPro" id="IPR033985">
    <property type="entry name" value="SusD-like_N"/>
</dbReference>
<evidence type="ECO:0000256" key="1">
    <source>
        <dbReference type="ARBA" id="ARBA00004442"/>
    </source>
</evidence>
<gene>
    <name evidence="8" type="ORF">COR50_01210</name>
</gene>
<dbReference type="Proteomes" id="UP000220133">
    <property type="component" value="Chromosome"/>
</dbReference>
<dbReference type="SUPFAM" id="SSF48452">
    <property type="entry name" value="TPR-like"/>
    <property type="match status" value="1"/>
</dbReference>
<dbReference type="InterPro" id="IPR012944">
    <property type="entry name" value="SusD_RagB_dom"/>
</dbReference>
<sequence length="488" mass="56071">MKKYLLLIATSTVFASCSKWLDVTPKSDVSETSLFNTEDGFKDALNGLYSRCIQHDLYGRDLSVGTLDVLAQNYNIAFNDGLGYLQTSLFNYENESFISRKDQYWNGLYNVIANSNQILNKVDEKRSLMTDMSYGMFKGEALAMRAYCHFDLLRMFAPSFVTGANQDGIPYLTTFSKDITPQSTVTEDLDFIIKDLKEAKDLLKTIDPILTAAYVVGYPDGDSTTETEGRDLFIQNRRHRLNYYAVCAELARVYLYKGEYQLALDEAEEVIHSNKFPFTKQTDFMNPNEELRDRINYNELVFAFYAASSSNTLNDQFRRSPSQSLTISTTNGRSLYEVAGVGAEDFRFKQWFSEQAENTGTYLRLEKYKRDPDANLHPQVIPGIRLSEVYYIAAECLFDQDPGKAWEYFNTVRKYRGIGQELSDPDKTFFMKELVKEARKEMYGEGQIFYMYKRLNIPLQSPTGSTFPVNNNIFVFPLPDDEISFGNR</sequence>
<evidence type="ECO:0000313" key="9">
    <source>
        <dbReference type="Proteomes" id="UP000220133"/>
    </source>
</evidence>
<dbReference type="InterPro" id="IPR011990">
    <property type="entry name" value="TPR-like_helical_dom_sf"/>
</dbReference>
<dbReference type="RefSeq" id="WP_098192279.1">
    <property type="nucleotide sequence ID" value="NZ_CP023777.1"/>
</dbReference>